<keyword evidence="3" id="KW-1185">Reference proteome</keyword>
<reference evidence="2" key="2">
    <citation type="submission" date="2023-05" db="EMBL/GenBank/DDBJ databases">
        <authorList>
            <consortium name="Lawrence Berkeley National Laboratory"/>
            <person name="Steindorff A."/>
            <person name="Hensen N."/>
            <person name="Bonometti L."/>
            <person name="Westerberg I."/>
            <person name="Brannstrom I.O."/>
            <person name="Guillou S."/>
            <person name="Cros-Aarteil S."/>
            <person name="Calhoun S."/>
            <person name="Haridas S."/>
            <person name="Kuo A."/>
            <person name="Mondo S."/>
            <person name="Pangilinan J."/>
            <person name="Riley R."/>
            <person name="Labutti K."/>
            <person name="Andreopoulos B."/>
            <person name="Lipzen A."/>
            <person name="Chen C."/>
            <person name="Yanf M."/>
            <person name="Daum C."/>
            <person name="Ng V."/>
            <person name="Clum A."/>
            <person name="Ohm R."/>
            <person name="Martin F."/>
            <person name="Silar P."/>
            <person name="Natvig D."/>
            <person name="Lalanne C."/>
            <person name="Gautier V."/>
            <person name="Ament-Velasquez S.L."/>
            <person name="Kruys A."/>
            <person name="Hutchinson M.I."/>
            <person name="Powell A.J."/>
            <person name="Barry K."/>
            <person name="Miller A.N."/>
            <person name="Grigoriev I.V."/>
            <person name="Debuchy R."/>
            <person name="Gladieux P."/>
            <person name="Thoren M.H."/>
            <person name="Johannesson H."/>
        </authorList>
    </citation>
    <scope>NUCLEOTIDE SEQUENCE</scope>
    <source>
        <strain evidence="2">CBS 141.50</strain>
    </source>
</reference>
<reference evidence="2" key="1">
    <citation type="journal article" date="2023" name="Mol. Phylogenet. Evol.">
        <title>Genome-scale phylogeny and comparative genomics of the fungal order Sordariales.</title>
        <authorList>
            <person name="Hensen N."/>
            <person name="Bonometti L."/>
            <person name="Westerberg I."/>
            <person name="Brannstrom I.O."/>
            <person name="Guillou S."/>
            <person name="Cros-Aarteil S."/>
            <person name="Calhoun S."/>
            <person name="Haridas S."/>
            <person name="Kuo A."/>
            <person name="Mondo S."/>
            <person name="Pangilinan J."/>
            <person name="Riley R."/>
            <person name="LaButti K."/>
            <person name="Andreopoulos B."/>
            <person name="Lipzen A."/>
            <person name="Chen C."/>
            <person name="Yan M."/>
            <person name="Daum C."/>
            <person name="Ng V."/>
            <person name="Clum A."/>
            <person name="Steindorff A."/>
            <person name="Ohm R.A."/>
            <person name="Martin F."/>
            <person name="Silar P."/>
            <person name="Natvig D.O."/>
            <person name="Lalanne C."/>
            <person name="Gautier V."/>
            <person name="Ament-Velasquez S.L."/>
            <person name="Kruys A."/>
            <person name="Hutchinson M.I."/>
            <person name="Powell A.J."/>
            <person name="Barry K."/>
            <person name="Miller A.N."/>
            <person name="Grigoriev I.V."/>
            <person name="Debuchy R."/>
            <person name="Gladieux P."/>
            <person name="Hiltunen Thoren M."/>
            <person name="Johannesson H."/>
        </authorList>
    </citation>
    <scope>NUCLEOTIDE SEQUENCE</scope>
    <source>
        <strain evidence="2">CBS 141.50</strain>
    </source>
</reference>
<feature type="region of interest" description="Disordered" evidence="1">
    <location>
        <begin position="183"/>
        <end position="355"/>
    </location>
</feature>
<feature type="compositionally biased region" description="Pro residues" evidence="1">
    <location>
        <begin position="189"/>
        <end position="199"/>
    </location>
</feature>
<evidence type="ECO:0000313" key="3">
    <source>
        <dbReference type="Proteomes" id="UP001302676"/>
    </source>
</evidence>
<dbReference type="AlphaFoldDB" id="A0AAN6UY11"/>
<proteinExistence type="predicted"/>
<comment type="caution">
    <text evidence="2">The sequence shown here is derived from an EMBL/GenBank/DDBJ whole genome shotgun (WGS) entry which is preliminary data.</text>
</comment>
<protein>
    <submittedName>
        <fullName evidence="2">Uncharacterized protein</fullName>
    </submittedName>
</protein>
<dbReference type="Proteomes" id="UP001302676">
    <property type="component" value="Unassembled WGS sequence"/>
</dbReference>
<organism evidence="2 3">
    <name type="scientific">Dichotomopilus funicola</name>
    <dbReference type="NCBI Taxonomy" id="1934379"/>
    <lineage>
        <taxon>Eukaryota</taxon>
        <taxon>Fungi</taxon>
        <taxon>Dikarya</taxon>
        <taxon>Ascomycota</taxon>
        <taxon>Pezizomycotina</taxon>
        <taxon>Sordariomycetes</taxon>
        <taxon>Sordariomycetidae</taxon>
        <taxon>Sordariales</taxon>
        <taxon>Chaetomiaceae</taxon>
        <taxon>Dichotomopilus</taxon>
    </lineage>
</organism>
<evidence type="ECO:0000313" key="2">
    <source>
        <dbReference type="EMBL" id="KAK4141208.1"/>
    </source>
</evidence>
<dbReference type="RefSeq" id="XP_062634579.1">
    <property type="nucleotide sequence ID" value="XM_062784512.1"/>
</dbReference>
<name>A0AAN6UY11_9PEZI</name>
<feature type="compositionally biased region" description="Basic and acidic residues" evidence="1">
    <location>
        <begin position="332"/>
        <end position="355"/>
    </location>
</feature>
<gene>
    <name evidence="2" type="ORF">C8A04DRAFT_39244</name>
</gene>
<evidence type="ECO:0000256" key="1">
    <source>
        <dbReference type="SAM" id="MobiDB-lite"/>
    </source>
</evidence>
<feature type="compositionally biased region" description="Basic and acidic residues" evidence="1">
    <location>
        <begin position="210"/>
        <end position="224"/>
    </location>
</feature>
<feature type="region of interest" description="Disordered" evidence="1">
    <location>
        <begin position="139"/>
        <end position="159"/>
    </location>
</feature>
<sequence length="355" mass="38766">MPFSPPSDTWDKDARWRTFANVGCRDTRPLWADYWPRFNTITIPLLDEDAFFSDALAAAREAKDRNHLEELLAEKSKARRAELEGVLDKILRAAIFDTNPSSPEPAWDAAEKAGRSGSLDSFLQLASGVVWGWGEKQVGEHKPQPEVEPLSQTGTQEGPHMYSPLIHVSDDWDLMDHGIGPAITEVPASPGPLELPLPLPSCGTQAQTERATHEAQRNPQERSRTGRTVASKIPELTANISPESSQMSHPLDASLTDSTLPPSPSDSPPSCATSQTTPKTPPNPPRDAEVDIPQSPRSPECSRPRREGAQSPPADACLQGPVGQSKPRGKRGFHELEDPGVDDALRVKQMRRDVG</sequence>
<dbReference type="EMBL" id="MU853615">
    <property type="protein sequence ID" value="KAK4141208.1"/>
    <property type="molecule type" value="Genomic_DNA"/>
</dbReference>
<dbReference type="GeneID" id="87821125"/>
<feature type="compositionally biased region" description="Polar residues" evidence="1">
    <location>
        <begin position="238"/>
        <end position="248"/>
    </location>
</feature>
<accession>A0AAN6UY11</accession>